<dbReference type="EMBL" id="QYUP01000117">
    <property type="protein sequence ID" value="RJG15478.1"/>
    <property type="molecule type" value="Genomic_DNA"/>
</dbReference>
<protein>
    <submittedName>
        <fullName evidence="3">Phasin family protein</fullName>
    </submittedName>
</protein>
<sequence length="299" mass="31166">MLHRNAISATNTTKSFSSPLFVYTLQILQRVINVSKGNQMSTIPEQFSAASKAQIEAQLDFFQSFGTRAFDGAARLLALNFDTGRAAVDSSSAALKQLIEVRDPRDLIALAKNAPQDIDKVMHYGRELFSIVSDVQAGLLKPAARAALPVALATVPPQAAQSAVQSALFATPAAQAPVAAPVETAPVDAAPVEDTPVEEAPAEEAPVAAAEEARPVKASKKPVVAVKQGTAPGPAAAEKPIARAAGKVAGPALDVAPSAAALLEDTAHQILPHLKPVEATLPPAVFHQDLLTPKRGKKR</sequence>
<evidence type="ECO:0000256" key="1">
    <source>
        <dbReference type="SAM" id="MobiDB-lite"/>
    </source>
</evidence>
<dbReference type="InterPro" id="IPR018968">
    <property type="entry name" value="Phasin"/>
</dbReference>
<dbReference type="OrthoDB" id="8759666at2"/>
<feature type="region of interest" description="Disordered" evidence="1">
    <location>
        <begin position="194"/>
        <end position="214"/>
    </location>
</feature>
<evidence type="ECO:0000313" key="4">
    <source>
        <dbReference type="Proteomes" id="UP000284006"/>
    </source>
</evidence>
<name>A0A418XSD7_9BURK</name>
<dbReference type="InterPro" id="IPR010127">
    <property type="entry name" value="Phasin_subfam-1"/>
</dbReference>
<feature type="domain" description="Phasin" evidence="2">
    <location>
        <begin position="45"/>
        <end position="144"/>
    </location>
</feature>
<accession>A0A418XSD7</accession>
<comment type="caution">
    <text evidence="3">The sequence shown here is derived from an EMBL/GenBank/DDBJ whole genome shotgun (WGS) entry which is preliminary data.</text>
</comment>
<gene>
    <name evidence="3" type="ORF">D3872_13235</name>
</gene>
<dbReference type="Pfam" id="PF09361">
    <property type="entry name" value="Phasin_2"/>
    <property type="match status" value="1"/>
</dbReference>
<evidence type="ECO:0000313" key="3">
    <source>
        <dbReference type="EMBL" id="RJG15478.1"/>
    </source>
</evidence>
<proteinExistence type="predicted"/>
<organism evidence="3 4">
    <name type="scientific">Massilia cavernae</name>
    <dbReference type="NCBI Taxonomy" id="2320864"/>
    <lineage>
        <taxon>Bacteria</taxon>
        <taxon>Pseudomonadati</taxon>
        <taxon>Pseudomonadota</taxon>
        <taxon>Betaproteobacteria</taxon>
        <taxon>Burkholderiales</taxon>
        <taxon>Oxalobacteraceae</taxon>
        <taxon>Telluria group</taxon>
        <taxon>Massilia</taxon>
    </lineage>
</organism>
<dbReference type="NCBIfam" id="TIGR01841">
    <property type="entry name" value="phasin"/>
    <property type="match status" value="1"/>
</dbReference>
<evidence type="ECO:0000259" key="2">
    <source>
        <dbReference type="Pfam" id="PF09361"/>
    </source>
</evidence>
<reference evidence="3 4" key="1">
    <citation type="submission" date="2018-09" db="EMBL/GenBank/DDBJ databases">
        <authorList>
            <person name="Zhu H."/>
        </authorList>
    </citation>
    <scope>NUCLEOTIDE SEQUENCE [LARGE SCALE GENOMIC DNA]</scope>
    <source>
        <strain evidence="3 4">K1S02-61</strain>
    </source>
</reference>
<keyword evidence="4" id="KW-1185">Reference proteome</keyword>
<dbReference type="Proteomes" id="UP000284006">
    <property type="component" value="Unassembled WGS sequence"/>
</dbReference>
<dbReference type="AlphaFoldDB" id="A0A418XSD7"/>